<dbReference type="Proteomes" id="UP000663823">
    <property type="component" value="Unassembled WGS sequence"/>
</dbReference>
<feature type="compositionally biased region" description="Polar residues" evidence="1">
    <location>
        <begin position="51"/>
        <end position="60"/>
    </location>
</feature>
<dbReference type="Proteomes" id="UP000663882">
    <property type="component" value="Unassembled WGS sequence"/>
</dbReference>
<evidence type="ECO:0000313" key="2">
    <source>
        <dbReference type="EMBL" id="CAF1261551.1"/>
    </source>
</evidence>
<name>A0A815AU21_9BILA</name>
<sequence>MSNQPTNQGHWESHQYQSSSSKVGNNPATVTGNEASAEGTFDHGRPVVTDSHATSFTNQGHPDKIEYKDESGNQQRSIK</sequence>
<dbReference type="EMBL" id="CAJNOO010002371">
    <property type="protein sequence ID" value="CAF1261551.1"/>
    <property type="molecule type" value="Genomic_DNA"/>
</dbReference>
<dbReference type="OrthoDB" id="9981321at2759"/>
<accession>A0A815AU21</accession>
<gene>
    <name evidence="3" type="ORF">OTI717_LOCUS2219</name>
    <name evidence="2" type="ORF">RFH988_LOCUS27701</name>
</gene>
<evidence type="ECO:0000256" key="1">
    <source>
        <dbReference type="SAM" id="MobiDB-lite"/>
    </source>
</evidence>
<dbReference type="EMBL" id="CAJOAX010000104">
    <property type="protein sequence ID" value="CAF3510240.1"/>
    <property type="molecule type" value="Genomic_DNA"/>
</dbReference>
<reference evidence="2" key="1">
    <citation type="submission" date="2021-02" db="EMBL/GenBank/DDBJ databases">
        <authorList>
            <person name="Nowell W R."/>
        </authorList>
    </citation>
    <scope>NUCLEOTIDE SEQUENCE</scope>
</reference>
<feature type="region of interest" description="Disordered" evidence="1">
    <location>
        <begin position="1"/>
        <end position="79"/>
    </location>
</feature>
<protein>
    <submittedName>
        <fullName evidence="2">Uncharacterized protein</fullName>
    </submittedName>
</protein>
<evidence type="ECO:0000313" key="4">
    <source>
        <dbReference type="Proteomes" id="UP000663882"/>
    </source>
</evidence>
<organism evidence="2 4">
    <name type="scientific">Rotaria sordida</name>
    <dbReference type="NCBI Taxonomy" id="392033"/>
    <lineage>
        <taxon>Eukaryota</taxon>
        <taxon>Metazoa</taxon>
        <taxon>Spiralia</taxon>
        <taxon>Gnathifera</taxon>
        <taxon>Rotifera</taxon>
        <taxon>Eurotatoria</taxon>
        <taxon>Bdelloidea</taxon>
        <taxon>Philodinida</taxon>
        <taxon>Philodinidae</taxon>
        <taxon>Rotaria</taxon>
    </lineage>
</organism>
<feature type="compositionally biased region" description="Basic and acidic residues" evidence="1">
    <location>
        <begin position="61"/>
        <end position="71"/>
    </location>
</feature>
<comment type="caution">
    <text evidence="2">The sequence shown here is derived from an EMBL/GenBank/DDBJ whole genome shotgun (WGS) entry which is preliminary data.</text>
</comment>
<feature type="compositionally biased region" description="Polar residues" evidence="1">
    <location>
        <begin position="1"/>
        <end position="34"/>
    </location>
</feature>
<proteinExistence type="predicted"/>
<dbReference type="AlphaFoldDB" id="A0A815AU21"/>
<evidence type="ECO:0000313" key="3">
    <source>
        <dbReference type="EMBL" id="CAF3510240.1"/>
    </source>
</evidence>